<comment type="caution">
    <text evidence="1">The sequence shown here is derived from an EMBL/GenBank/DDBJ whole genome shotgun (WGS) entry which is preliminary data.</text>
</comment>
<keyword evidence="2" id="KW-1185">Reference proteome</keyword>
<dbReference type="RefSeq" id="WP_148774662.1">
    <property type="nucleotide sequence ID" value="NZ_VSSS01000036.1"/>
</dbReference>
<dbReference type="Proteomes" id="UP000324758">
    <property type="component" value="Unassembled WGS sequence"/>
</dbReference>
<evidence type="ECO:0000313" key="1">
    <source>
        <dbReference type="EMBL" id="TYL92744.1"/>
    </source>
</evidence>
<protein>
    <submittedName>
        <fullName evidence="1">Uncharacterized protein</fullName>
    </submittedName>
</protein>
<accession>A0A5D3KME3</accession>
<dbReference type="OrthoDB" id="7057971at2"/>
<sequence>MADDRTDSDREEEMTVLAGYLPQAMIIRMSAALPVYDPLGNVLQFPTAADFGFFFHEYVHFLHNISTVALLPLSIPWGCGVASELLSGTMAPALGQEHCQRTRCNI</sequence>
<name>A0A5D3KME3_9BRAD</name>
<reference evidence="1 2" key="1">
    <citation type="submission" date="2019-08" db="EMBL/GenBank/DDBJ databases">
        <title>Bradyrhizobium hipponensis sp. nov., a rhizobium isolated from a Lupinus angustifolius root nodule in Tunisia.</title>
        <authorList>
            <person name="Off K."/>
            <person name="Rejili M."/>
            <person name="Mars M."/>
            <person name="Brachmann A."/>
            <person name="Marin M."/>
        </authorList>
    </citation>
    <scope>NUCLEOTIDE SEQUENCE [LARGE SCALE GENOMIC DNA]</scope>
    <source>
        <strain evidence="1 2">CTAW71</strain>
    </source>
</reference>
<dbReference type="AlphaFoldDB" id="A0A5D3KME3"/>
<evidence type="ECO:0000313" key="2">
    <source>
        <dbReference type="Proteomes" id="UP000324758"/>
    </source>
</evidence>
<gene>
    <name evidence="1" type="ORF">FXB40_23950</name>
</gene>
<dbReference type="EMBL" id="VSSS01000036">
    <property type="protein sequence ID" value="TYL92744.1"/>
    <property type="molecule type" value="Genomic_DNA"/>
</dbReference>
<organism evidence="1 2">
    <name type="scientific">Bradyrhizobium rifense</name>
    <dbReference type="NCBI Taxonomy" id="515499"/>
    <lineage>
        <taxon>Bacteria</taxon>
        <taxon>Pseudomonadati</taxon>
        <taxon>Pseudomonadota</taxon>
        <taxon>Alphaproteobacteria</taxon>
        <taxon>Hyphomicrobiales</taxon>
        <taxon>Nitrobacteraceae</taxon>
        <taxon>Bradyrhizobium</taxon>
    </lineage>
</organism>
<proteinExistence type="predicted"/>